<dbReference type="AlphaFoldDB" id="A0A0L0C0M4"/>
<dbReference type="Proteomes" id="UP000037069">
    <property type="component" value="Unassembled WGS sequence"/>
</dbReference>
<dbReference type="Pfam" id="PF07000">
    <property type="entry name" value="DUF1308"/>
    <property type="match status" value="1"/>
</dbReference>
<keyword evidence="5" id="KW-1185">Reference proteome</keyword>
<feature type="domain" description="DUF1308" evidence="2">
    <location>
        <begin position="207"/>
        <end position="370"/>
    </location>
</feature>
<dbReference type="Pfam" id="PF18474">
    <property type="entry name" value="DUF5614"/>
    <property type="match status" value="1"/>
</dbReference>
<evidence type="ECO:0000256" key="1">
    <source>
        <dbReference type="ARBA" id="ARBA00006588"/>
    </source>
</evidence>
<comment type="caution">
    <text evidence="4">The sequence shown here is derived from an EMBL/GenBank/DDBJ whole genome shotgun (WGS) entry which is preliminary data.</text>
</comment>
<evidence type="ECO:0000259" key="2">
    <source>
        <dbReference type="Pfam" id="PF07000"/>
    </source>
</evidence>
<protein>
    <recommendedName>
        <fullName evidence="6">DUF1308 domain-containing protein</fullName>
    </recommendedName>
</protein>
<dbReference type="OMA" id="HFCMFQR"/>
<sequence>MEQEIPFSELLEKAEEKILLGNELIKHLEDFSEIPGVQKVQRKIYQEIKFLQKVIKNHTLKINHVQCSNLTHYEFLVKILKLQRDVVHVDCGFPVDYRENPLRVDIVCENGLKWIKAIARNSKSLTDAARGEASYGARSIIDQAQEFVEAAAQNLCMFKCPKVVFYFSQTIENELLTILQEEGVEIASLEQPSEVVNGSDLINVSTLNLDITTMLAYISNVCNGGCNWIFQEPILTEQAEKERECPLKPILDKLFMDKRLICCATAYKSFQDIVSLLGGRKEKERAQELAKRIEILPDVATIPEELATIKYSGKINERSLLIFAFGMHMKAVTVTSNKAFVRSAKMQGINVPVFTHQARALTEAKEETAKPV</sequence>
<organism evidence="4 5">
    <name type="scientific">Lucilia cuprina</name>
    <name type="common">Green bottle fly</name>
    <name type="synonym">Australian sheep blowfly</name>
    <dbReference type="NCBI Taxonomy" id="7375"/>
    <lineage>
        <taxon>Eukaryota</taxon>
        <taxon>Metazoa</taxon>
        <taxon>Ecdysozoa</taxon>
        <taxon>Arthropoda</taxon>
        <taxon>Hexapoda</taxon>
        <taxon>Insecta</taxon>
        <taxon>Pterygota</taxon>
        <taxon>Neoptera</taxon>
        <taxon>Endopterygota</taxon>
        <taxon>Diptera</taxon>
        <taxon>Brachycera</taxon>
        <taxon>Muscomorpha</taxon>
        <taxon>Oestroidea</taxon>
        <taxon>Calliphoridae</taxon>
        <taxon>Luciliinae</taxon>
        <taxon>Lucilia</taxon>
    </lineage>
</organism>
<evidence type="ECO:0000313" key="5">
    <source>
        <dbReference type="Proteomes" id="UP000037069"/>
    </source>
</evidence>
<dbReference type="PANTHER" id="PTHR13379:SF0">
    <property type="entry name" value="UPF0415 PROTEIN C7ORF25"/>
    <property type="match status" value="1"/>
</dbReference>
<dbReference type="STRING" id="7375.A0A0L0C0M4"/>
<feature type="domain" description="DUF5614" evidence="3">
    <location>
        <begin position="15"/>
        <end position="186"/>
    </location>
</feature>
<gene>
    <name evidence="4" type="ORF">FF38_08146</name>
</gene>
<dbReference type="InterPro" id="IPR010733">
    <property type="entry name" value="DUF1308"/>
</dbReference>
<evidence type="ECO:0000259" key="3">
    <source>
        <dbReference type="Pfam" id="PF18474"/>
    </source>
</evidence>
<dbReference type="EMBL" id="JRES01001065">
    <property type="protein sequence ID" value="KNC25863.1"/>
    <property type="molecule type" value="Genomic_DNA"/>
</dbReference>
<reference evidence="4 5" key="1">
    <citation type="journal article" date="2015" name="Nat. Commun.">
        <title>Lucilia cuprina genome unlocks parasitic fly biology to underpin future interventions.</title>
        <authorList>
            <person name="Anstead C.A."/>
            <person name="Korhonen P.K."/>
            <person name="Young N.D."/>
            <person name="Hall R.S."/>
            <person name="Jex A.R."/>
            <person name="Murali S.C."/>
            <person name="Hughes D.S."/>
            <person name="Lee S.F."/>
            <person name="Perry T."/>
            <person name="Stroehlein A.J."/>
            <person name="Ansell B.R."/>
            <person name="Breugelmans B."/>
            <person name="Hofmann A."/>
            <person name="Qu J."/>
            <person name="Dugan S."/>
            <person name="Lee S.L."/>
            <person name="Chao H."/>
            <person name="Dinh H."/>
            <person name="Han Y."/>
            <person name="Doddapaneni H.V."/>
            <person name="Worley K.C."/>
            <person name="Muzny D.M."/>
            <person name="Ioannidis P."/>
            <person name="Waterhouse R.M."/>
            <person name="Zdobnov E.M."/>
            <person name="James P.J."/>
            <person name="Bagnall N.H."/>
            <person name="Kotze A.C."/>
            <person name="Gibbs R.A."/>
            <person name="Richards S."/>
            <person name="Batterham P."/>
            <person name="Gasser R.B."/>
        </authorList>
    </citation>
    <scope>NUCLEOTIDE SEQUENCE [LARGE SCALE GENOMIC DNA]</scope>
    <source>
        <strain evidence="4 5">LS</strain>
        <tissue evidence="4">Full body</tissue>
    </source>
</reference>
<accession>A0A0L0C0M4</accession>
<dbReference type="InterPro" id="IPR041076">
    <property type="entry name" value="DUF5614"/>
</dbReference>
<evidence type="ECO:0008006" key="6">
    <source>
        <dbReference type="Google" id="ProtNLM"/>
    </source>
</evidence>
<proteinExistence type="inferred from homology"/>
<dbReference type="PANTHER" id="PTHR13379">
    <property type="entry name" value="UNCHARACTERIZED DUF1308"/>
    <property type="match status" value="1"/>
</dbReference>
<comment type="similarity">
    <text evidence="1">Belongs to the UPF0415 family.</text>
</comment>
<dbReference type="OrthoDB" id="441890at2759"/>
<evidence type="ECO:0000313" key="4">
    <source>
        <dbReference type="EMBL" id="KNC25863.1"/>
    </source>
</evidence>
<name>A0A0L0C0M4_LUCCU</name>